<dbReference type="Pfam" id="PF16916">
    <property type="entry name" value="ZT_dimer"/>
    <property type="match status" value="1"/>
</dbReference>
<dbReference type="GO" id="GO:0006882">
    <property type="term" value="P:intracellular zinc ion homeostasis"/>
    <property type="evidence" value="ECO:0007669"/>
    <property type="project" value="TreeGrafter"/>
</dbReference>
<keyword evidence="5 7" id="KW-1133">Transmembrane helix</keyword>
<dbReference type="OrthoDB" id="9806522at2"/>
<dbReference type="InterPro" id="IPR058533">
    <property type="entry name" value="Cation_efflux_TM"/>
</dbReference>
<dbReference type="InterPro" id="IPR027469">
    <property type="entry name" value="Cation_efflux_TMD_sf"/>
</dbReference>
<dbReference type="SUPFAM" id="SSF160240">
    <property type="entry name" value="Cation efflux protein cytoplasmic domain-like"/>
    <property type="match status" value="1"/>
</dbReference>
<dbReference type="GO" id="GO:0015086">
    <property type="term" value="F:cadmium ion transmembrane transporter activity"/>
    <property type="evidence" value="ECO:0007669"/>
    <property type="project" value="TreeGrafter"/>
</dbReference>
<keyword evidence="11" id="KW-1185">Reference proteome</keyword>
<name>G5H8T5_9BACT</name>
<dbReference type="NCBIfam" id="TIGR01297">
    <property type="entry name" value="CDF"/>
    <property type="match status" value="1"/>
</dbReference>
<dbReference type="GeneID" id="92814954"/>
<evidence type="ECO:0000256" key="7">
    <source>
        <dbReference type="SAM" id="Phobius"/>
    </source>
</evidence>
<evidence type="ECO:0000256" key="2">
    <source>
        <dbReference type="ARBA" id="ARBA00008114"/>
    </source>
</evidence>
<dbReference type="Pfam" id="PF01545">
    <property type="entry name" value="Cation_efflux"/>
    <property type="match status" value="1"/>
</dbReference>
<evidence type="ECO:0000259" key="8">
    <source>
        <dbReference type="Pfam" id="PF01545"/>
    </source>
</evidence>
<feature type="transmembrane region" description="Helical" evidence="7">
    <location>
        <begin position="181"/>
        <end position="198"/>
    </location>
</feature>
<feature type="transmembrane region" description="Helical" evidence="7">
    <location>
        <begin position="12"/>
        <end position="33"/>
    </location>
</feature>
<dbReference type="PANTHER" id="PTHR43840:SF15">
    <property type="entry name" value="MITOCHONDRIAL METAL TRANSPORTER 1-RELATED"/>
    <property type="match status" value="1"/>
</dbReference>
<comment type="caution">
    <text evidence="10">The sequence shown here is derived from an EMBL/GenBank/DDBJ whole genome shotgun (WGS) entry which is preliminary data.</text>
</comment>
<evidence type="ECO:0000256" key="1">
    <source>
        <dbReference type="ARBA" id="ARBA00004141"/>
    </source>
</evidence>
<evidence type="ECO:0000256" key="6">
    <source>
        <dbReference type="ARBA" id="ARBA00023136"/>
    </source>
</evidence>
<sequence length="329" mass="36751">MINEDALKQRIQRWIVCGSVAIMAGKFLAFWLTNSVGILTDAVESIVNVTAGFISLYSLYLAAKPKDAGHPFGHGKVELISASIEGLLIIIAGGVIIFEGVRRLFEPAEIAKLDIGIIVVAAAGAMNYLMGWYSIRMGRRYNSIALIAGGKHLQSDTYSTIGLAIGLILLYITRIGWIDSALALIFGAIIILTGISILRRTVADLMDEADKQYLEKMLETISENQRPDWIDIHNLKMIKYGSGFFIDCDLTLPWYYNIEQGHEACEALRRAIEKGFSDRITLSVHSDSCKEKHCEHCRVADCPYRRQPFTTPLVYTLNELTQTDEQRNE</sequence>
<feature type="transmembrane region" description="Helical" evidence="7">
    <location>
        <begin position="156"/>
        <end position="175"/>
    </location>
</feature>
<evidence type="ECO:0000256" key="5">
    <source>
        <dbReference type="ARBA" id="ARBA00022989"/>
    </source>
</evidence>
<dbReference type="HOGENOM" id="CLU_013430_3_0_10"/>
<evidence type="ECO:0000256" key="3">
    <source>
        <dbReference type="ARBA" id="ARBA00022448"/>
    </source>
</evidence>
<gene>
    <name evidence="10" type="ORF">HMPREF9450_02021</name>
</gene>
<dbReference type="GO" id="GO:0015341">
    <property type="term" value="F:zinc efflux antiporter activity"/>
    <property type="evidence" value="ECO:0007669"/>
    <property type="project" value="TreeGrafter"/>
</dbReference>
<keyword evidence="3" id="KW-0813">Transport</keyword>
<dbReference type="SUPFAM" id="SSF161111">
    <property type="entry name" value="Cation efflux protein transmembrane domain-like"/>
    <property type="match status" value="1"/>
</dbReference>
<feature type="transmembrane region" description="Helical" evidence="7">
    <location>
        <begin position="110"/>
        <end position="135"/>
    </location>
</feature>
<dbReference type="PATRIC" id="fig|742725.3.peg.2118"/>
<accession>G5H8T5</accession>
<comment type="similarity">
    <text evidence="2">Belongs to the cation diffusion facilitator (CDF) transporter (TC 2.A.4) family.</text>
</comment>
<dbReference type="STRING" id="742725.HMPREF9450_02021"/>
<proteinExistence type="inferred from homology"/>
<dbReference type="RefSeq" id="WP_009134827.1">
    <property type="nucleotide sequence ID" value="NZ_CP102250.1"/>
</dbReference>
<dbReference type="GO" id="GO:0015093">
    <property type="term" value="F:ferrous iron transmembrane transporter activity"/>
    <property type="evidence" value="ECO:0007669"/>
    <property type="project" value="TreeGrafter"/>
</dbReference>
<dbReference type="eggNOG" id="COG0053">
    <property type="taxonomic scope" value="Bacteria"/>
</dbReference>
<keyword evidence="4 7" id="KW-0812">Transmembrane</keyword>
<dbReference type="EMBL" id="ADLD01000013">
    <property type="protein sequence ID" value="EHB91972.1"/>
    <property type="molecule type" value="Genomic_DNA"/>
</dbReference>
<dbReference type="GO" id="GO:0005886">
    <property type="term" value="C:plasma membrane"/>
    <property type="evidence" value="ECO:0007669"/>
    <property type="project" value="TreeGrafter"/>
</dbReference>
<protein>
    <submittedName>
        <fullName evidence="10">Uncharacterized protein</fullName>
    </submittedName>
</protein>
<dbReference type="Gene3D" id="1.20.1510.10">
    <property type="entry name" value="Cation efflux protein transmembrane domain"/>
    <property type="match status" value="1"/>
</dbReference>
<evidence type="ECO:0000256" key="4">
    <source>
        <dbReference type="ARBA" id="ARBA00022692"/>
    </source>
</evidence>
<feature type="domain" description="Cation efflux protein cytoplasmic" evidence="9">
    <location>
        <begin position="215"/>
        <end position="288"/>
    </location>
</feature>
<feature type="domain" description="Cation efflux protein transmembrane" evidence="8">
    <location>
        <begin position="16"/>
        <end position="206"/>
    </location>
</feature>
<reference evidence="10 11" key="1">
    <citation type="submission" date="2011-08" db="EMBL/GenBank/DDBJ databases">
        <title>The Genome Sequence of Alistipes indistinctus YIT 12060.</title>
        <authorList>
            <consortium name="The Broad Institute Genome Sequencing Platform"/>
            <person name="Earl A."/>
            <person name="Ward D."/>
            <person name="Feldgarden M."/>
            <person name="Gevers D."/>
            <person name="Morotomi M."/>
            <person name="Young S.K."/>
            <person name="Zeng Q."/>
            <person name="Gargeya S."/>
            <person name="Fitzgerald M."/>
            <person name="Haas B."/>
            <person name="Abouelleil A."/>
            <person name="Alvarado L."/>
            <person name="Arachchi H.M."/>
            <person name="Berlin A."/>
            <person name="Brown A."/>
            <person name="Chapman S.B."/>
            <person name="Chen Z."/>
            <person name="Dunbar C."/>
            <person name="Freedman E."/>
            <person name="Gearin G."/>
            <person name="Gellesch M."/>
            <person name="Goldberg J."/>
            <person name="Griggs A."/>
            <person name="Gujja S."/>
            <person name="Heiman D."/>
            <person name="Howarth C."/>
            <person name="Larson L."/>
            <person name="Lui A."/>
            <person name="MacDonald P.J.P."/>
            <person name="Montmayeur A."/>
            <person name="Murphy C."/>
            <person name="Neiman D."/>
            <person name="Pearson M."/>
            <person name="Priest M."/>
            <person name="Roberts A."/>
            <person name="Saif S."/>
            <person name="Shea T."/>
            <person name="Shenoy N."/>
            <person name="Sisk P."/>
            <person name="Stolte C."/>
            <person name="Sykes S."/>
            <person name="Wortman J."/>
            <person name="Nusbaum C."/>
            <person name="Birren B."/>
        </authorList>
    </citation>
    <scope>NUCLEOTIDE SEQUENCE [LARGE SCALE GENOMIC DNA]</scope>
    <source>
        <strain evidence="10 11">YIT 12060</strain>
    </source>
</reference>
<dbReference type="InterPro" id="IPR002524">
    <property type="entry name" value="Cation_efflux"/>
</dbReference>
<dbReference type="InterPro" id="IPR027470">
    <property type="entry name" value="Cation_efflux_CTD"/>
</dbReference>
<feature type="transmembrane region" description="Helical" evidence="7">
    <location>
        <begin position="75"/>
        <end position="98"/>
    </location>
</feature>
<keyword evidence="6 7" id="KW-0472">Membrane</keyword>
<dbReference type="InterPro" id="IPR036837">
    <property type="entry name" value="Cation_efflux_CTD_sf"/>
</dbReference>
<dbReference type="InterPro" id="IPR050291">
    <property type="entry name" value="CDF_Transporter"/>
</dbReference>
<dbReference type="Gene3D" id="3.30.70.1350">
    <property type="entry name" value="Cation efflux protein, cytoplasmic domain"/>
    <property type="match status" value="1"/>
</dbReference>
<dbReference type="Proteomes" id="UP000006008">
    <property type="component" value="Unassembled WGS sequence"/>
</dbReference>
<dbReference type="PANTHER" id="PTHR43840">
    <property type="entry name" value="MITOCHONDRIAL METAL TRANSPORTER 1-RELATED"/>
    <property type="match status" value="1"/>
</dbReference>
<organism evidence="10 11">
    <name type="scientific">Alistipes indistinctus YIT 12060</name>
    <dbReference type="NCBI Taxonomy" id="742725"/>
    <lineage>
        <taxon>Bacteria</taxon>
        <taxon>Pseudomonadati</taxon>
        <taxon>Bacteroidota</taxon>
        <taxon>Bacteroidia</taxon>
        <taxon>Bacteroidales</taxon>
        <taxon>Rikenellaceae</taxon>
        <taxon>Alistipes</taxon>
    </lineage>
</organism>
<evidence type="ECO:0000259" key="9">
    <source>
        <dbReference type="Pfam" id="PF16916"/>
    </source>
</evidence>
<dbReference type="AlphaFoldDB" id="G5H8T5"/>
<feature type="transmembrane region" description="Helical" evidence="7">
    <location>
        <begin position="45"/>
        <end position="63"/>
    </location>
</feature>
<evidence type="ECO:0000313" key="10">
    <source>
        <dbReference type="EMBL" id="EHB91972.1"/>
    </source>
</evidence>
<comment type="subcellular location">
    <subcellularLocation>
        <location evidence="1">Membrane</location>
        <topology evidence="1">Multi-pass membrane protein</topology>
    </subcellularLocation>
</comment>
<evidence type="ECO:0000313" key="11">
    <source>
        <dbReference type="Proteomes" id="UP000006008"/>
    </source>
</evidence>